<dbReference type="Pfam" id="PF13411">
    <property type="entry name" value="MerR_1"/>
    <property type="match status" value="1"/>
</dbReference>
<dbReference type="PROSITE" id="PS50937">
    <property type="entry name" value="HTH_MERR_2"/>
    <property type="match status" value="1"/>
</dbReference>
<dbReference type="SUPFAM" id="SSF52242">
    <property type="entry name" value="Cobalamin (vitamin B12)-binding domain"/>
    <property type="match status" value="1"/>
</dbReference>
<evidence type="ECO:0000313" key="5">
    <source>
        <dbReference type="Proteomes" id="UP000002588"/>
    </source>
</evidence>
<dbReference type="Gene3D" id="3.40.50.280">
    <property type="entry name" value="Cobalamin-binding domain"/>
    <property type="match status" value="1"/>
</dbReference>
<evidence type="ECO:0000313" key="4">
    <source>
        <dbReference type="EMBL" id="CAL95924.1"/>
    </source>
</evidence>
<dbReference type="GO" id="GO:0046872">
    <property type="term" value="F:metal ion binding"/>
    <property type="evidence" value="ECO:0007669"/>
    <property type="project" value="InterPro"/>
</dbReference>
<dbReference type="InterPro" id="IPR036594">
    <property type="entry name" value="Meth_synthase_dom"/>
</dbReference>
<reference evidence="4 5" key="1">
    <citation type="journal article" date="2006" name="Nat. Biotechnol.">
        <title>Complete genome of the mutualistic, N2-fixing grass endophyte Azoarcus sp. strain BH72.</title>
        <authorList>
            <person name="Krause A."/>
            <person name="Ramakumar A."/>
            <person name="Bartels D."/>
            <person name="Battistoni F."/>
            <person name="Bekel T."/>
            <person name="Boch J."/>
            <person name="Boehm M."/>
            <person name="Friedrich F."/>
            <person name="Hurek T."/>
            <person name="Krause L."/>
            <person name="Linke B."/>
            <person name="McHardy A.C."/>
            <person name="Sarkar A."/>
            <person name="Schneiker S."/>
            <person name="Syed A.A."/>
            <person name="Thauer R."/>
            <person name="Vorhoelter F.-J."/>
            <person name="Weidner S."/>
            <person name="Puehler A."/>
            <person name="Reinhold-Hurek B."/>
            <person name="Kaiser O."/>
            <person name="Goesmann A."/>
        </authorList>
    </citation>
    <scope>NUCLEOTIDE SEQUENCE [LARGE SCALE GENOMIC DNA]</scope>
    <source>
        <strain evidence="4 5">BH72</strain>
    </source>
</reference>
<dbReference type="eggNOG" id="COG5012">
    <property type="taxonomic scope" value="Bacteria"/>
</dbReference>
<dbReference type="SMART" id="SM00422">
    <property type="entry name" value="HTH_MERR"/>
    <property type="match status" value="1"/>
</dbReference>
<feature type="domain" description="B12-binding" evidence="3">
    <location>
        <begin position="178"/>
        <end position="303"/>
    </location>
</feature>
<dbReference type="AlphaFoldDB" id="A1KAR8"/>
<protein>
    <submittedName>
        <fullName evidence="4">MerR-family transcriptional regulator</fullName>
    </submittedName>
</protein>
<dbReference type="InterPro" id="IPR047057">
    <property type="entry name" value="MerR_fam"/>
</dbReference>
<dbReference type="Proteomes" id="UP000002588">
    <property type="component" value="Chromosome"/>
</dbReference>
<dbReference type="GO" id="GO:0003677">
    <property type="term" value="F:DNA binding"/>
    <property type="evidence" value="ECO:0007669"/>
    <property type="project" value="UniProtKB-KW"/>
</dbReference>
<dbReference type="InterPro" id="IPR000551">
    <property type="entry name" value="MerR-type_HTH_dom"/>
</dbReference>
<dbReference type="GO" id="GO:0003700">
    <property type="term" value="F:DNA-binding transcription factor activity"/>
    <property type="evidence" value="ECO:0007669"/>
    <property type="project" value="InterPro"/>
</dbReference>
<dbReference type="PANTHER" id="PTHR30204:SF97">
    <property type="entry name" value="MERR FAMILY REGULATORY PROTEIN"/>
    <property type="match status" value="1"/>
</dbReference>
<dbReference type="EMBL" id="AM406670">
    <property type="protein sequence ID" value="CAL95924.1"/>
    <property type="molecule type" value="Genomic_DNA"/>
</dbReference>
<dbReference type="eggNOG" id="COG0789">
    <property type="taxonomic scope" value="Bacteria"/>
</dbReference>
<gene>
    <name evidence="4" type="ordered locus">azo3308</name>
</gene>
<dbReference type="Gene3D" id="1.10.1660.10">
    <property type="match status" value="1"/>
</dbReference>
<evidence type="ECO:0000259" key="2">
    <source>
        <dbReference type="PROSITE" id="PS50937"/>
    </source>
</evidence>
<dbReference type="SUPFAM" id="SSF46955">
    <property type="entry name" value="Putative DNA-binding domain"/>
    <property type="match status" value="1"/>
</dbReference>
<dbReference type="Pfam" id="PF02607">
    <property type="entry name" value="B12-binding_2"/>
    <property type="match status" value="1"/>
</dbReference>
<dbReference type="InterPro" id="IPR006158">
    <property type="entry name" value="Cobalamin-bd"/>
</dbReference>
<organism evidence="4 5">
    <name type="scientific">Azoarcus sp. (strain BH72)</name>
    <dbReference type="NCBI Taxonomy" id="418699"/>
    <lineage>
        <taxon>Bacteria</taxon>
        <taxon>Pseudomonadati</taxon>
        <taxon>Pseudomonadota</taxon>
        <taxon>Betaproteobacteria</taxon>
        <taxon>Rhodocyclales</taxon>
        <taxon>Zoogloeaceae</taxon>
        <taxon>Azoarcus</taxon>
    </lineage>
</organism>
<feature type="domain" description="HTH merR-type" evidence="2">
    <location>
        <begin position="15"/>
        <end position="64"/>
    </location>
</feature>
<proteinExistence type="predicted"/>
<evidence type="ECO:0000259" key="3">
    <source>
        <dbReference type="PROSITE" id="PS51332"/>
    </source>
</evidence>
<accession>A1KAR8</accession>
<evidence type="ECO:0000256" key="1">
    <source>
        <dbReference type="ARBA" id="ARBA00023125"/>
    </source>
</evidence>
<dbReference type="Gene3D" id="1.10.1240.10">
    <property type="entry name" value="Methionine synthase domain"/>
    <property type="match status" value="1"/>
</dbReference>
<name>A1KAR8_AZOSB</name>
<sequence length="306" mass="32946">MSRVEGAMGIAAVERDTGLAKDTLRVWERRYGFPVPVRDAKGERLYPPEQVDKLRLIRRLLDLGKRPAAIVAADTETLLALLDAARAPAAEGGAAVEPSLLQYVCLHRRAELAVALQQLLLKQGLQRFVAETVAPLNEAVGEAWLRGELDVADEHLYTEQVQNVLRGAIVSHPLAAGQPRVLLTTLPDELHVLGLLMVEATLVPEGANCVSLGTQTPLADIPAAAQAGAFDVVGLSFSAAYPPRRALEALRQLRDALPPEVALWAGGSALRGQRRQPEGVRLFDGLDDVAAAVRAWRAARPVPPPR</sequence>
<dbReference type="InterPro" id="IPR009061">
    <property type="entry name" value="DNA-bd_dom_put_sf"/>
</dbReference>
<dbReference type="InterPro" id="IPR003759">
    <property type="entry name" value="Cbl-bd_cap"/>
</dbReference>
<keyword evidence="5" id="KW-1185">Reference proteome</keyword>
<dbReference type="PROSITE" id="PS51332">
    <property type="entry name" value="B12_BINDING"/>
    <property type="match status" value="1"/>
</dbReference>
<keyword evidence="1" id="KW-0238">DNA-binding</keyword>
<dbReference type="InterPro" id="IPR036724">
    <property type="entry name" value="Cobalamin-bd_sf"/>
</dbReference>
<dbReference type="HOGENOM" id="CLU_045945_3_0_4"/>
<dbReference type="PANTHER" id="PTHR30204">
    <property type="entry name" value="REDOX-CYCLING DRUG-SENSING TRANSCRIPTIONAL ACTIVATOR SOXR"/>
    <property type="match status" value="1"/>
</dbReference>
<dbReference type="STRING" id="62928.azo3308"/>
<dbReference type="KEGG" id="azo:azo3308"/>
<dbReference type="GO" id="GO:0031419">
    <property type="term" value="F:cobalamin binding"/>
    <property type="evidence" value="ECO:0007669"/>
    <property type="project" value="InterPro"/>
</dbReference>